<dbReference type="GO" id="GO:0045259">
    <property type="term" value="C:proton-transporting ATP synthase complex"/>
    <property type="evidence" value="ECO:0007669"/>
    <property type="project" value="UniProtKB-KW"/>
</dbReference>
<keyword evidence="4 7" id="KW-0406">Ion transport</keyword>
<evidence type="ECO:0000313" key="8">
    <source>
        <dbReference type="EMBL" id="MBB4072129.1"/>
    </source>
</evidence>
<comment type="similarity">
    <text evidence="7">Belongs to the ATPase delta chain family.</text>
</comment>
<dbReference type="InterPro" id="IPR000711">
    <property type="entry name" value="ATPase_OSCP/dsu"/>
</dbReference>
<comment type="function">
    <text evidence="7">F(1)F(0) ATP synthase produces ATP from ADP in the presence of a proton or sodium gradient. F-type ATPases consist of two structural domains, F(1) containing the extramembraneous catalytic core and F(0) containing the membrane proton channel, linked together by a central stalk and a peripheral stalk. During catalysis, ATP synthesis in the catalytic domain of F(1) is coupled via a rotary mechanism of the central stalk subunits to proton translocation.</text>
</comment>
<comment type="function">
    <text evidence="7">This protein is part of the stalk that links CF(0) to CF(1). It either transmits conformational changes from CF(0) to CF(1) or is implicated in proton conduction.</text>
</comment>
<dbReference type="PANTHER" id="PTHR11910">
    <property type="entry name" value="ATP SYNTHASE DELTA CHAIN"/>
    <property type="match status" value="1"/>
</dbReference>
<comment type="subcellular location">
    <subcellularLocation>
        <location evidence="7">Cell membrane</location>
        <topology evidence="7">Peripheral membrane protein</topology>
    </subcellularLocation>
    <subcellularLocation>
        <location evidence="1">Membrane</location>
    </subcellularLocation>
</comment>
<keyword evidence="5 7" id="KW-0472">Membrane</keyword>
<keyword evidence="6 7" id="KW-0066">ATP synthesis</keyword>
<evidence type="ECO:0000256" key="5">
    <source>
        <dbReference type="ARBA" id="ARBA00023136"/>
    </source>
</evidence>
<proteinExistence type="inferred from homology"/>
<reference evidence="8" key="1">
    <citation type="submission" date="2020-08" db="EMBL/GenBank/DDBJ databases">
        <title>Sequencing the genomes of 1000 actinobacteria strains.</title>
        <authorList>
            <person name="Klenk H.-P."/>
        </authorList>
    </citation>
    <scope>NUCLEOTIDE SEQUENCE [LARGE SCALE GENOMIC DNA]</scope>
    <source>
        <strain evidence="8">DSM 27064</strain>
    </source>
</reference>
<evidence type="ECO:0000313" key="9">
    <source>
        <dbReference type="Proteomes" id="UP000571183"/>
    </source>
</evidence>
<dbReference type="GO" id="GO:0005886">
    <property type="term" value="C:plasma membrane"/>
    <property type="evidence" value="ECO:0007669"/>
    <property type="project" value="UniProtKB-SubCell"/>
</dbReference>
<keyword evidence="3 7" id="KW-0375">Hydrogen ion transport</keyword>
<evidence type="ECO:0000256" key="2">
    <source>
        <dbReference type="ARBA" id="ARBA00022448"/>
    </source>
</evidence>
<dbReference type="PRINTS" id="PR00125">
    <property type="entry name" value="ATPASEDELTA"/>
</dbReference>
<evidence type="ECO:0000256" key="6">
    <source>
        <dbReference type="ARBA" id="ARBA00023310"/>
    </source>
</evidence>
<keyword evidence="9" id="KW-1185">Reference proteome</keyword>
<sequence>MGSASREALANVTKLLASPVAEGVAIELLNVAAQLQKTPQLATALTEQAPAEAKVALANTVFKSLTGGARNIIATAASQRWSNVAEFISGLQALGIRAAAATNPGLDEELVSVANAIDTSHELELSLGSKLAEPQQKTAAVKTLFADKISGTALAIVQHLIANPASGRPSPALREAATVAADQAGYALAEVTVVAPLDQQRAERLRQALSRVAGRPVKISTVIDPTLVGGLRVKIADEIIDGSVSARLNDLRLQLAG</sequence>
<dbReference type="Proteomes" id="UP000571183">
    <property type="component" value="Unassembled WGS sequence"/>
</dbReference>
<dbReference type="RefSeq" id="WP_183305024.1">
    <property type="nucleotide sequence ID" value="NZ_JACIFD010000016.1"/>
</dbReference>
<keyword evidence="7" id="KW-0139">CF(1)</keyword>
<evidence type="ECO:0000256" key="1">
    <source>
        <dbReference type="ARBA" id="ARBA00004370"/>
    </source>
</evidence>
<dbReference type="NCBIfam" id="TIGR01145">
    <property type="entry name" value="ATP_synt_delta"/>
    <property type="match status" value="1"/>
</dbReference>
<evidence type="ECO:0000256" key="4">
    <source>
        <dbReference type="ARBA" id="ARBA00023065"/>
    </source>
</evidence>
<organism evidence="8 9">
    <name type="scientific">Canibacter oris</name>
    <dbReference type="NCBI Taxonomy" id="1365628"/>
    <lineage>
        <taxon>Bacteria</taxon>
        <taxon>Bacillati</taxon>
        <taxon>Actinomycetota</taxon>
        <taxon>Actinomycetes</taxon>
        <taxon>Micrococcales</taxon>
        <taxon>Microbacteriaceae</taxon>
        <taxon>Canibacter</taxon>
    </lineage>
</organism>
<evidence type="ECO:0000256" key="3">
    <source>
        <dbReference type="ARBA" id="ARBA00022781"/>
    </source>
</evidence>
<dbReference type="GO" id="GO:0046933">
    <property type="term" value="F:proton-transporting ATP synthase activity, rotational mechanism"/>
    <property type="evidence" value="ECO:0007669"/>
    <property type="project" value="UniProtKB-UniRule"/>
</dbReference>
<evidence type="ECO:0000256" key="7">
    <source>
        <dbReference type="HAMAP-Rule" id="MF_01416"/>
    </source>
</evidence>
<comment type="caution">
    <text evidence="8">The sequence shown here is derived from an EMBL/GenBank/DDBJ whole genome shotgun (WGS) entry which is preliminary data.</text>
</comment>
<gene>
    <name evidence="7" type="primary">atpH</name>
    <name evidence="8" type="ORF">F5897_001457</name>
</gene>
<protein>
    <recommendedName>
        <fullName evidence="7">ATP synthase subunit delta</fullName>
    </recommendedName>
    <alternativeName>
        <fullName evidence="7">ATP synthase F(1) sector subunit delta</fullName>
    </alternativeName>
    <alternativeName>
        <fullName evidence="7">F-type ATPase subunit delta</fullName>
        <shortName evidence="7">F-ATPase subunit delta</shortName>
    </alternativeName>
</protein>
<dbReference type="HAMAP" id="MF_01416">
    <property type="entry name" value="ATP_synth_delta_bact"/>
    <property type="match status" value="1"/>
</dbReference>
<dbReference type="AlphaFoldDB" id="A0A840DRI7"/>
<keyword evidence="7" id="KW-1003">Cell membrane</keyword>
<dbReference type="Pfam" id="PF00213">
    <property type="entry name" value="OSCP"/>
    <property type="match status" value="1"/>
</dbReference>
<name>A0A840DRI7_9MICO</name>
<keyword evidence="2 7" id="KW-0813">Transport</keyword>
<accession>A0A840DRI7</accession>
<dbReference type="EMBL" id="JACIFD010000016">
    <property type="protein sequence ID" value="MBB4072129.1"/>
    <property type="molecule type" value="Genomic_DNA"/>
</dbReference>